<sequence>MKIHVWLIGGLFAGLALTAAAEQAAPAPGSAPPAEQSWQQHWQRMQEYRQRWQAAKTPEERQKLREEHWKSMQEGMAGGCPMMGRHDGMGMHGGGQGGMMGHGRMAGAGGGMPEPTAEQLDRHIDHMEKMLEQLRAHREMLDKQ</sequence>
<comment type="caution">
    <text evidence="4">The sequence shown here is derived from an EMBL/GenBank/DDBJ whole genome shotgun (WGS) entry which is preliminary data.</text>
</comment>
<accession>A0ABV7B029</accession>
<keyword evidence="3" id="KW-0732">Signal</keyword>
<proteinExistence type="predicted"/>
<organism evidence="4 5">
    <name type="scientific">Azotobacter bryophylli</name>
    <dbReference type="NCBI Taxonomy" id="1986537"/>
    <lineage>
        <taxon>Bacteria</taxon>
        <taxon>Pseudomonadati</taxon>
        <taxon>Pseudomonadota</taxon>
        <taxon>Gammaproteobacteria</taxon>
        <taxon>Pseudomonadales</taxon>
        <taxon>Pseudomonadaceae</taxon>
        <taxon>Azotobacter</taxon>
    </lineage>
</organism>
<reference evidence="5" key="1">
    <citation type="journal article" date="2019" name="Int. J. Syst. Evol. Microbiol.">
        <title>The Global Catalogue of Microorganisms (GCM) 10K type strain sequencing project: providing services to taxonomists for standard genome sequencing and annotation.</title>
        <authorList>
            <consortium name="The Broad Institute Genomics Platform"/>
            <consortium name="The Broad Institute Genome Sequencing Center for Infectious Disease"/>
            <person name="Wu L."/>
            <person name="Ma J."/>
        </authorList>
    </citation>
    <scope>NUCLEOTIDE SEQUENCE [LARGE SCALE GENOMIC DNA]</scope>
    <source>
        <strain evidence="5">KCTC 62195</strain>
    </source>
</reference>
<feature type="chain" id="PRO_5045612640" evidence="3">
    <location>
        <begin position="22"/>
        <end position="144"/>
    </location>
</feature>
<evidence type="ECO:0000313" key="5">
    <source>
        <dbReference type="Proteomes" id="UP001595457"/>
    </source>
</evidence>
<feature type="compositionally biased region" description="Low complexity" evidence="2">
    <location>
        <begin position="25"/>
        <end position="34"/>
    </location>
</feature>
<dbReference type="Proteomes" id="UP001595457">
    <property type="component" value="Unassembled WGS sequence"/>
</dbReference>
<feature type="coiled-coil region" evidence="1">
    <location>
        <begin position="117"/>
        <end position="144"/>
    </location>
</feature>
<name>A0ABV7B029_9GAMM</name>
<dbReference type="RefSeq" id="WP_377816751.1">
    <property type="nucleotide sequence ID" value="NZ_JBHRSJ010000035.1"/>
</dbReference>
<protein>
    <submittedName>
        <fullName evidence="4">Uncharacterized protein</fullName>
    </submittedName>
</protein>
<evidence type="ECO:0000313" key="4">
    <source>
        <dbReference type="EMBL" id="MFC2974511.1"/>
    </source>
</evidence>
<evidence type="ECO:0000256" key="3">
    <source>
        <dbReference type="SAM" id="SignalP"/>
    </source>
</evidence>
<dbReference type="EMBL" id="JBHRSJ010000035">
    <property type="protein sequence ID" value="MFC2974511.1"/>
    <property type="molecule type" value="Genomic_DNA"/>
</dbReference>
<keyword evidence="1" id="KW-0175">Coiled coil</keyword>
<evidence type="ECO:0000256" key="1">
    <source>
        <dbReference type="SAM" id="Coils"/>
    </source>
</evidence>
<keyword evidence="5" id="KW-1185">Reference proteome</keyword>
<gene>
    <name evidence="4" type="ORF">ACFOJE_20145</name>
</gene>
<feature type="signal peptide" evidence="3">
    <location>
        <begin position="1"/>
        <end position="21"/>
    </location>
</feature>
<feature type="region of interest" description="Disordered" evidence="2">
    <location>
        <begin position="25"/>
        <end position="65"/>
    </location>
</feature>
<evidence type="ECO:0000256" key="2">
    <source>
        <dbReference type="SAM" id="MobiDB-lite"/>
    </source>
</evidence>